<proteinExistence type="predicted"/>
<sequence length="148" mass="15928">MPVPPPVLPLTPDDVEASFYEAMQTGDLEKLMALWAEEEAVCCIHPGGPALQGLEAIRASFGEIFSRGPVDVQPATVQRLRGEELVVHQVLEQVRLGGGREARQVQALASNVYLLTPQGWRMVLHHASPMPAAAAGAPGPLDRPMVLH</sequence>
<evidence type="ECO:0000313" key="3">
    <source>
        <dbReference type="Proteomes" id="UP000643207"/>
    </source>
</evidence>
<organism evidence="2 3">
    <name type="scientific">Aquariibacter lacus</name>
    <dbReference type="NCBI Taxonomy" id="2801332"/>
    <lineage>
        <taxon>Bacteria</taxon>
        <taxon>Pseudomonadati</taxon>
        <taxon>Pseudomonadota</taxon>
        <taxon>Betaproteobacteria</taxon>
        <taxon>Burkholderiales</taxon>
        <taxon>Sphaerotilaceae</taxon>
        <taxon>Aquariibacter</taxon>
    </lineage>
</organism>
<dbReference type="SUPFAM" id="SSF54427">
    <property type="entry name" value="NTF2-like"/>
    <property type="match status" value="1"/>
</dbReference>
<feature type="domain" description="SnoaL-like" evidence="1">
    <location>
        <begin position="17"/>
        <end position="131"/>
    </location>
</feature>
<dbReference type="Proteomes" id="UP000643207">
    <property type="component" value="Unassembled WGS sequence"/>
</dbReference>
<gene>
    <name evidence="2" type="ORF">JI742_01935</name>
</gene>
<dbReference type="Gene3D" id="3.10.450.50">
    <property type="match status" value="1"/>
</dbReference>
<dbReference type="RefSeq" id="WP_201823508.1">
    <property type="nucleotide sequence ID" value="NZ_JAERRA010000001.1"/>
</dbReference>
<dbReference type="Pfam" id="PF13474">
    <property type="entry name" value="SnoaL_3"/>
    <property type="match status" value="1"/>
</dbReference>
<dbReference type="EMBL" id="JAERRA010000001">
    <property type="protein sequence ID" value="MBL0718637.1"/>
    <property type="molecule type" value="Genomic_DNA"/>
</dbReference>
<reference evidence="2 3" key="1">
    <citation type="submission" date="2021-01" db="EMBL/GenBank/DDBJ databases">
        <title>Piscinibacter sp. Jin2 Genome sequencing and assembly.</title>
        <authorList>
            <person name="Kim I."/>
        </authorList>
    </citation>
    <scope>NUCLEOTIDE SEQUENCE [LARGE SCALE GENOMIC DNA]</scope>
    <source>
        <strain evidence="2 3">Jin2</strain>
    </source>
</reference>
<dbReference type="InterPro" id="IPR037401">
    <property type="entry name" value="SnoaL-like"/>
</dbReference>
<accession>A0A9X1BMU0</accession>
<protein>
    <submittedName>
        <fullName evidence="2">Nuclear transport factor 2 family protein</fullName>
    </submittedName>
</protein>
<dbReference type="PANTHER" id="PTHR34957">
    <property type="entry name" value="NUCLEAR TRANSPORT FACTOR 2 (NTF2) FAMILY PROTEIN"/>
    <property type="match status" value="1"/>
</dbReference>
<evidence type="ECO:0000259" key="1">
    <source>
        <dbReference type="Pfam" id="PF13474"/>
    </source>
</evidence>
<comment type="caution">
    <text evidence="2">The sequence shown here is derived from an EMBL/GenBank/DDBJ whole genome shotgun (WGS) entry which is preliminary data.</text>
</comment>
<dbReference type="AlphaFoldDB" id="A0A9X1BMU0"/>
<name>A0A9X1BMU0_9BURK</name>
<keyword evidence="3" id="KW-1185">Reference proteome</keyword>
<dbReference type="InterPro" id="IPR032710">
    <property type="entry name" value="NTF2-like_dom_sf"/>
</dbReference>
<evidence type="ECO:0000313" key="2">
    <source>
        <dbReference type="EMBL" id="MBL0718637.1"/>
    </source>
</evidence>
<dbReference type="PANTHER" id="PTHR34957:SF1">
    <property type="entry name" value="NUCLEAR TRANSPORT FACTOR 2 (NTF2) FAMILY PROTEIN"/>
    <property type="match status" value="1"/>
</dbReference>